<evidence type="ECO:0000313" key="3">
    <source>
        <dbReference type="Proteomes" id="UP000253868"/>
    </source>
</evidence>
<evidence type="ECO:0000256" key="1">
    <source>
        <dbReference type="SAM" id="SignalP"/>
    </source>
</evidence>
<reference evidence="3" key="1">
    <citation type="submission" date="2018-07" db="EMBL/GenBank/DDBJ databases">
        <authorList>
            <person name="Zhao J."/>
        </authorList>
    </citation>
    <scope>NUCLEOTIDE SEQUENCE [LARGE SCALE GENOMIC DNA]</scope>
    <source>
        <strain evidence="3">GSSD-12</strain>
    </source>
</reference>
<dbReference type="OrthoDB" id="3296851at2"/>
<feature type="chain" id="PRO_5038645541" evidence="1">
    <location>
        <begin position="21"/>
        <end position="266"/>
    </location>
</feature>
<evidence type="ECO:0000313" key="2">
    <source>
        <dbReference type="EMBL" id="AXG79473.1"/>
    </source>
</evidence>
<proteinExistence type="predicted"/>
<dbReference type="AlphaFoldDB" id="A0A345HRZ9"/>
<dbReference type="KEGG" id="spad:DVK44_19505"/>
<gene>
    <name evidence="2" type="ORF">DVK44_19505</name>
</gene>
<feature type="signal peptide" evidence="1">
    <location>
        <begin position="1"/>
        <end position="20"/>
    </location>
</feature>
<accession>A0A345HRZ9</accession>
<organism evidence="2 3">
    <name type="scientific">Streptomyces paludis</name>
    <dbReference type="NCBI Taxonomy" id="2282738"/>
    <lineage>
        <taxon>Bacteria</taxon>
        <taxon>Bacillati</taxon>
        <taxon>Actinomycetota</taxon>
        <taxon>Actinomycetes</taxon>
        <taxon>Kitasatosporales</taxon>
        <taxon>Streptomycetaceae</taxon>
        <taxon>Streptomyces</taxon>
    </lineage>
</organism>
<dbReference type="Proteomes" id="UP000253868">
    <property type="component" value="Chromosome"/>
</dbReference>
<keyword evidence="3" id="KW-1185">Reference proteome</keyword>
<dbReference type="RefSeq" id="WP_114660802.1">
    <property type="nucleotide sequence ID" value="NZ_CP031194.1"/>
</dbReference>
<sequence length="266" mass="28088">MRTRMTVAVVSGALALSALAAPTAQARGTAGALDDEPPQILAASVNGGKPIVVGTSAVKTVTVSITASHPSGVKDTFGYLWTGQHVEDPKIRILLNHFGADSCKELNATTATCTFSGPVNPKALKNTDARTWNLFAGAWGKVGRDSVVEVDAFTTAKLQRQSRLTVAATPKPVKKGKTLTVTGKLSRANWDTKKYAGYAGQSVKLQFRKKDSKTYTTIKTVKGSSTGILKTTTKKTTAEGYWRWSFAGTATTPAVSAPGTLVKITK</sequence>
<keyword evidence="1" id="KW-0732">Signal</keyword>
<dbReference type="EMBL" id="CP031194">
    <property type="protein sequence ID" value="AXG79473.1"/>
    <property type="molecule type" value="Genomic_DNA"/>
</dbReference>
<protein>
    <submittedName>
        <fullName evidence="2">Calcium-binding protein</fullName>
    </submittedName>
</protein>
<name>A0A345HRZ9_9ACTN</name>